<reference evidence="2 3" key="1">
    <citation type="submission" date="2015-09" db="EMBL/GenBank/DDBJ databases">
        <authorList>
            <person name="Jackson K.R."/>
            <person name="Lunt B.L."/>
            <person name="Fisher J.N.B."/>
            <person name="Gardner A.V."/>
            <person name="Bailey M.E."/>
            <person name="Deus L.M."/>
            <person name="Earl A.S."/>
            <person name="Gibby P.D."/>
            <person name="Hartmann K.A."/>
            <person name="Liu J.E."/>
            <person name="Manci A.M."/>
            <person name="Nielsen D.A."/>
            <person name="Solomon M.B."/>
            <person name="Breakwell D.P."/>
            <person name="Burnett S.H."/>
            <person name="Grose J.H."/>
        </authorList>
    </citation>
    <scope>NUCLEOTIDE SEQUENCE [LARGE SCALE GENOMIC DNA]</scope>
    <source>
        <strain evidence="2 3">2789STDY5608636</strain>
    </source>
</reference>
<accession>A0A0M7BRZ0</accession>
<feature type="region of interest" description="Disordered" evidence="1">
    <location>
        <begin position="250"/>
        <end position="317"/>
    </location>
</feature>
<sequence>MRGHGDLAHQRRDPVDGLQDFLHGRACGAGLCGAGRHSGDGLVDQGLDFLGGLSGALRQAADLAGHDREALALLAGPGRFDRGVQGEDIGLEGDAFDHGHDLGDFLGAVIDGLHGRDQVADEVAAPRRRGLAVLGQRAGGRGVFGVAGHGRGQLLDAGCGVLQRVALFFRALGQGLAAFAQLGDGLDMVRGLGDDFGRDPRQAFAHDVEVEVEVARLSLDVGVDFIDQVAGGDLARDFFGLGELARKAGCPPREGDDDGRAAQAVGCPPGLRVGDGRIAQGKVGGNRRQRADGDGGTDGRGNEAAAQGVAGAGQRPAPAGRHALAALERIASQAVGRDVLVKLLGLPDLLRRGLDPHRGVAGHFAVLDDRHGIGQHPIEPAGLVAILDDGQPGPPGLQRMPHVFEHRRRHVGVAHDVVRLAQQFVAREAADFHKGRVAVGDAAFEVRLGNEVLIVV</sequence>
<feature type="compositionally biased region" description="Low complexity" evidence="1">
    <location>
        <begin position="304"/>
        <end position="317"/>
    </location>
</feature>
<protein>
    <submittedName>
        <fullName evidence="2">Uncharacterized protein</fullName>
    </submittedName>
</protein>
<dbReference type="AlphaFoldDB" id="A0A0M7BRZ0"/>
<evidence type="ECO:0000313" key="3">
    <source>
        <dbReference type="Proteomes" id="UP000053096"/>
    </source>
</evidence>
<evidence type="ECO:0000256" key="1">
    <source>
        <dbReference type="SAM" id="MobiDB-lite"/>
    </source>
</evidence>
<proteinExistence type="predicted"/>
<evidence type="ECO:0000313" key="2">
    <source>
        <dbReference type="EMBL" id="CUI28641.1"/>
    </source>
</evidence>
<organism evidence="2 3">
    <name type="scientific">Bordetella pseudohinzii</name>
    <dbReference type="NCBI Taxonomy" id="1331258"/>
    <lineage>
        <taxon>Bacteria</taxon>
        <taxon>Pseudomonadati</taxon>
        <taxon>Pseudomonadota</taxon>
        <taxon>Betaproteobacteria</taxon>
        <taxon>Burkholderiales</taxon>
        <taxon>Alcaligenaceae</taxon>
        <taxon>Bordetella</taxon>
    </lineage>
</organism>
<dbReference type="Proteomes" id="UP000053096">
    <property type="component" value="Unassembled WGS sequence"/>
</dbReference>
<gene>
    <name evidence="2" type="ORF">ERS370011_00004</name>
</gene>
<dbReference type="EMBL" id="CYTV01000001">
    <property type="protein sequence ID" value="CUI28641.1"/>
    <property type="molecule type" value="Genomic_DNA"/>
</dbReference>
<name>A0A0M7BRZ0_9BORD</name>